<reference evidence="1" key="1">
    <citation type="submission" date="2023-08" db="EMBL/GenBank/DDBJ databases">
        <title>Reintroducing virulent viruses to syntetic microbiomes.</title>
        <authorList>
            <person name="Wilde J."/>
            <person name="Boyes R."/>
            <person name="Robinson A.V."/>
            <person name="Daisley B.A."/>
            <person name="Allen-Vercoe E."/>
        </authorList>
    </citation>
    <scope>NUCLEOTIDE SEQUENCE</scope>
    <source>
        <strain evidence="1">225I_12FAA</strain>
    </source>
</reference>
<evidence type="ECO:0008006" key="3">
    <source>
        <dbReference type="Google" id="ProtNLM"/>
    </source>
</evidence>
<evidence type="ECO:0000313" key="1">
    <source>
        <dbReference type="EMBL" id="MDT4513664.1"/>
    </source>
</evidence>
<sequence length="95" mass="10948">MGNDWRMPTWNTISYVFGFLNWSNGASEIKNYLGNFLTIFWNGGKYYTTDYTSSSQQCGLYVTDADTNLGTCRLTWVLMSKTVAEYNYVGVAYHY</sequence>
<evidence type="ECO:0000313" key="2">
    <source>
        <dbReference type="Proteomes" id="UP001266995"/>
    </source>
</evidence>
<dbReference type="EMBL" id="JAVSNH010000002">
    <property type="protein sequence ID" value="MDT4513664.1"/>
    <property type="molecule type" value="Genomic_DNA"/>
</dbReference>
<comment type="caution">
    <text evidence="1">The sequence shown here is derived from an EMBL/GenBank/DDBJ whole genome shotgun (WGS) entry which is preliminary data.</text>
</comment>
<gene>
    <name evidence="1" type="ORF">RO785_22085</name>
</gene>
<protein>
    <recommendedName>
        <fullName evidence="3">DUF1566 domain-containing protein</fullName>
    </recommendedName>
</protein>
<name>A0AAW8VN69_9BACE</name>
<organism evidence="1 2">
    <name type="scientific">Bacteroides cellulosilyticus</name>
    <dbReference type="NCBI Taxonomy" id="246787"/>
    <lineage>
        <taxon>Bacteria</taxon>
        <taxon>Pseudomonadati</taxon>
        <taxon>Bacteroidota</taxon>
        <taxon>Bacteroidia</taxon>
        <taxon>Bacteroidales</taxon>
        <taxon>Bacteroidaceae</taxon>
        <taxon>Bacteroides</taxon>
    </lineage>
</organism>
<dbReference type="Proteomes" id="UP001266995">
    <property type="component" value="Unassembled WGS sequence"/>
</dbReference>
<proteinExistence type="predicted"/>
<accession>A0AAW8VN69</accession>
<dbReference type="RefSeq" id="WP_313753452.1">
    <property type="nucleotide sequence ID" value="NZ_JAVSNH010000002.1"/>
</dbReference>
<dbReference type="AlphaFoldDB" id="A0AAW8VN69"/>